<sequence length="178" mass="18541">MPQPHIHQPQDTGQFVDLRSIGWLNHEDDELVLARHREAEDQYEQTLRACSGLPPSLAGRRAASAGLRKKVTLTSSSAWAASMQDDPAAMEVDSDTEPPTPLSSSGGSHTFLLAPSVSGSVVLEAVDHTYHQVPSDSTPAALTRAPSGSLGSGAGVPAGSVDEVSWCGVVCVWGVGCG</sequence>
<dbReference type="AlphaFoldDB" id="A0A432ZZ87"/>
<dbReference type="EMBL" id="RBNI01027256">
    <property type="protein sequence ID" value="RUO95645.1"/>
    <property type="molecule type" value="Genomic_DNA"/>
</dbReference>
<proteinExistence type="predicted"/>
<protein>
    <submittedName>
        <fullName evidence="2">Uncharacterized protein</fullName>
    </submittedName>
</protein>
<dbReference type="OrthoDB" id="18339at2759"/>
<evidence type="ECO:0000256" key="1">
    <source>
        <dbReference type="SAM" id="MobiDB-lite"/>
    </source>
</evidence>
<feature type="non-terminal residue" evidence="2">
    <location>
        <position position="178"/>
    </location>
</feature>
<comment type="caution">
    <text evidence="2">The sequence shown here is derived from an EMBL/GenBank/DDBJ whole genome shotgun (WGS) entry which is preliminary data.</text>
</comment>
<dbReference type="Proteomes" id="UP000268093">
    <property type="component" value="Unassembled WGS sequence"/>
</dbReference>
<reference evidence="2 3" key="1">
    <citation type="journal article" date="2018" name="New Phytol.">
        <title>Phylogenomics of Endogonaceae and evolution of mycorrhizas within Mucoromycota.</title>
        <authorList>
            <person name="Chang Y."/>
            <person name="Desiro A."/>
            <person name="Na H."/>
            <person name="Sandor L."/>
            <person name="Lipzen A."/>
            <person name="Clum A."/>
            <person name="Barry K."/>
            <person name="Grigoriev I.V."/>
            <person name="Martin F.M."/>
            <person name="Stajich J.E."/>
            <person name="Smith M.E."/>
            <person name="Bonito G."/>
            <person name="Spatafora J.W."/>
        </authorList>
    </citation>
    <scope>NUCLEOTIDE SEQUENCE [LARGE SCALE GENOMIC DNA]</scope>
    <source>
        <strain evidence="2 3">GMNB39</strain>
    </source>
</reference>
<keyword evidence="3" id="KW-1185">Reference proteome</keyword>
<evidence type="ECO:0000313" key="3">
    <source>
        <dbReference type="Proteomes" id="UP000268093"/>
    </source>
</evidence>
<feature type="region of interest" description="Disordered" evidence="1">
    <location>
        <begin position="82"/>
        <end position="108"/>
    </location>
</feature>
<evidence type="ECO:0000313" key="2">
    <source>
        <dbReference type="EMBL" id="RUO95645.1"/>
    </source>
</evidence>
<gene>
    <name evidence="2" type="ORF">BC936DRAFT_143546</name>
</gene>
<name>A0A432ZZ87_9FUNG</name>
<organism evidence="2 3">
    <name type="scientific">Jimgerdemannia flammicorona</name>
    <dbReference type="NCBI Taxonomy" id="994334"/>
    <lineage>
        <taxon>Eukaryota</taxon>
        <taxon>Fungi</taxon>
        <taxon>Fungi incertae sedis</taxon>
        <taxon>Mucoromycota</taxon>
        <taxon>Mucoromycotina</taxon>
        <taxon>Endogonomycetes</taxon>
        <taxon>Endogonales</taxon>
        <taxon>Endogonaceae</taxon>
        <taxon>Jimgerdemannia</taxon>
    </lineage>
</organism>
<accession>A0A432ZZ87</accession>